<comment type="caution">
    <text evidence="2">The sequence shown here is derived from an EMBL/GenBank/DDBJ whole genome shotgun (WGS) entry which is preliminary data.</text>
</comment>
<gene>
    <name evidence="2" type="ORF">N656DRAFT_714103</name>
</gene>
<keyword evidence="3" id="KW-1185">Reference proteome</keyword>
<reference evidence="2" key="2">
    <citation type="submission" date="2023-05" db="EMBL/GenBank/DDBJ databases">
        <authorList>
            <consortium name="Lawrence Berkeley National Laboratory"/>
            <person name="Steindorff A."/>
            <person name="Hensen N."/>
            <person name="Bonometti L."/>
            <person name="Westerberg I."/>
            <person name="Brannstrom I.O."/>
            <person name="Guillou S."/>
            <person name="Cros-Aarteil S."/>
            <person name="Calhoun S."/>
            <person name="Haridas S."/>
            <person name="Kuo A."/>
            <person name="Mondo S."/>
            <person name="Pangilinan J."/>
            <person name="Riley R."/>
            <person name="Labutti K."/>
            <person name="Andreopoulos B."/>
            <person name="Lipzen A."/>
            <person name="Chen C."/>
            <person name="Yanf M."/>
            <person name="Daum C."/>
            <person name="Ng V."/>
            <person name="Clum A."/>
            <person name="Ohm R."/>
            <person name="Martin F."/>
            <person name="Silar P."/>
            <person name="Natvig D."/>
            <person name="Lalanne C."/>
            <person name="Gautier V."/>
            <person name="Ament-Velasquez S.L."/>
            <person name="Kruys A."/>
            <person name="Hutchinson M.I."/>
            <person name="Powell A.J."/>
            <person name="Barry K."/>
            <person name="Miller A.N."/>
            <person name="Grigoriev I.V."/>
            <person name="Debuchy R."/>
            <person name="Gladieux P."/>
            <person name="Thoren M.H."/>
            <person name="Johannesson H."/>
        </authorList>
    </citation>
    <scope>NUCLEOTIDE SEQUENCE</scope>
    <source>
        <strain evidence="2">CBS 508.74</strain>
    </source>
</reference>
<evidence type="ECO:0000313" key="3">
    <source>
        <dbReference type="Proteomes" id="UP001302812"/>
    </source>
</evidence>
<dbReference type="EMBL" id="MU853351">
    <property type="protein sequence ID" value="KAK4110389.1"/>
    <property type="molecule type" value="Genomic_DNA"/>
</dbReference>
<evidence type="ECO:0000256" key="1">
    <source>
        <dbReference type="SAM" id="SignalP"/>
    </source>
</evidence>
<dbReference type="AlphaFoldDB" id="A0AAN6QL86"/>
<accession>A0AAN6QL86</accession>
<sequence>MLWFIAVHSFLLASAGQTTATALALLGTTSQHSHHNNRTTPIINKRQGTAIITKYFTIFGSGDATNIRTANPGFDIRVDLLHDIWGFCPTSVIAATDCGLAGSCVDRFRCTKGCGFPNGQLTTFTW</sequence>
<name>A0AAN6QL86_9PEZI</name>
<dbReference type="RefSeq" id="XP_064667959.1">
    <property type="nucleotide sequence ID" value="XM_064811943.1"/>
</dbReference>
<feature type="chain" id="PRO_5042839909" evidence="1">
    <location>
        <begin position="21"/>
        <end position="126"/>
    </location>
</feature>
<evidence type="ECO:0000313" key="2">
    <source>
        <dbReference type="EMBL" id="KAK4110389.1"/>
    </source>
</evidence>
<dbReference type="Proteomes" id="UP001302812">
    <property type="component" value="Unassembled WGS sequence"/>
</dbReference>
<proteinExistence type="predicted"/>
<dbReference type="GeneID" id="89936068"/>
<feature type="signal peptide" evidence="1">
    <location>
        <begin position="1"/>
        <end position="20"/>
    </location>
</feature>
<reference evidence="2" key="1">
    <citation type="journal article" date="2023" name="Mol. Phylogenet. Evol.">
        <title>Genome-scale phylogeny and comparative genomics of the fungal order Sordariales.</title>
        <authorList>
            <person name="Hensen N."/>
            <person name="Bonometti L."/>
            <person name="Westerberg I."/>
            <person name="Brannstrom I.O."/>
            <person name="Guillou S."/>
            <person name="Cros-Aarteil S."/>
            <person name="Calhoun S."/>
            <person name="Haridas S."/>
            <person name="Kuo A."/>
            <person name="Mondo S."/>
            <person name="Pangilinan J."/>
            <person name="Riley R."/>
            <person name="LaButti K."/>
            <person name="Andreopoulos B."/>
            <person name="Lipzen A."/>
            <person name="Chen C."/>
            <person name="Yan M."/>
            <person name="Daum C."/>
            <person name="Ng V."/>
            <person name="Clum A."/>
            <person name="Steindorff A."/>
            <person name="Ohm R.A."/>
            <person name="Martin F."/>
            <person name="Silar P."/>
            <person name="Natvig D.O."/>
            <person name="Lalanne C."/>
            <person name="Gautier V."/>
            <person name="Ament-Velasquez S.L."/>
            <person name="Kruys A."/>
            <person name="Hutchinson M.I."/>
            <person name="Powell A.J."/>
            <person name="Barry K."/>
            <person name="Miller A.N."/>
            <person name="Grigoriev I.V."/>
            <person name="Debuchy R."/>
            <person name="Gladieux P."/>
            <person name="Hiltunen Thoren M."/>
            <person name="Johannesson H."/>
        </authorList>
    </citation>
    <scope>NUCLEOTIDE SEQUENCE</scope>
    <source>
        <strain evidence="2">CBS 508.74</strain>
    </source>
</reference>
<protein>
    <submittedName>
        <fullName evidence="2">Uncharacterized protein</fullName>
    </submittedName>
</protein>
<keyword evidence="1" id="KW-0732">Signal</keyword>
<organism evidence="2 3">
    <name type="scientific">Canariomyces notabilis</name>
    <dbReference type="NCBI Taxonomy" id="2074819"/>
    <lineage>
        <taxon>Eukaryota</taxon>
        <taxon>Fungi</taxon>
        <taxon>Dikarya</taxon>
        <taxon>Ascomycota</taxon>
        <taxon>Pezizomycotina</taxon>
        <taxon>Sordariomycetes</taxon>
        <taxon>Sordariomycetidae</taxon>
        <taxon>Sordariales</taxon>
        <taxon>Chaetomiaceae</taxon>
        <taxon>Canariomyces</taxon>
    </lineage>
</organism>